<name>S8E2J3_FOMSC</name>
<evidence type="ECO:0000313" key="1">
    <source>
        <dbReference type="EMBL" id="EPS99002.1"/>
    </source>
</evidence>
<keyword evidence="2" id="KW-1185">Reference proteome</keyword>
<organism evidence="1 2">
    <name type="scientific">Fomitopsis schrenkii</name>
    <name type="common">Brown rot fungus</name>
    <dbReference type="NCBI Taxonomy" id="2126942"/>
    <lineage>
        <taxon>Eukaryota</taxon>
        <taxon>Fungi</taxon>
        <taxon>Dikarya</taxon>
        <taxon>Basidiomycota</taxon>
        <taxon>Agaricomycotina</taxon>
        <taxon>Agaricomycetes</taxon>
        <taxon>Polyporales</taxon>
        <taxon>Fomitopsis</taxon>
    </lineage>
</organism>
<sequence>MYRRTIHAVSGLMDFPNLTAQSFEVLDVPCTHPKVGNAGLARSNTAHRKLQPGAEEVEIDTGPVGEAIAQGEHRRICAGQVDVDVPLPVLFGVSLLACDTVGCWSAKAEGSLSGWDEITSKATGQIWKRRAASVGVLLIKRAVLLHLNVPTYPPSGVGIIGPKGVARLLHRQMPRGSDAFPAKRPQKIRVLADMVEDT</sequence>
<protein>
    <submittedName>
        <fullName evidence="1">Uncharacterized protein</fullName>
    </submittedName>
</protein>
<dbReference type="HOGENOM" id="CLU_1378157_0_0_1"/>
<dbReference type="AlphaFoldDB" id="S8E2J3"/>
<dbReference type="EMBL" id="KE504160">
    <property type="protein sequence ID" value="EPS99002.1"/>
    <property type="molecule type" value="Genomic_DNA"/>
</dbReference>
<dbReference type="InParanoid" id="S8E2J3"/>
<gene>
    <name evidence="1" type="ORF">FOMPIDRAFT_1017325</name>
</gene>
<dbReference type="Proteomes" id="UP000015241">
    <property type="component" value="Unassembled WGS sequence"/>
</dbReference>
<accession>S8E2J3</accession>
<proteinExistence type="predicted"/>
<evidence type="ECO:0000313" key="2">
    <source>
        <dbReference type="Proteomes" id="UP000015241"/>
    </source>
</evidence>
<reference evidence="1 2" key="1">
    <citation type="journal article" date="2012" name="Science">
        <title>The Paleozoic origin of enzymatic lignin decomposition reconstructed from 31 fungal genomes.</title>
        <authorList>
            <person name="Floudas D."/>
            <person name="Binder M."/>
            <person name="Riley R."/>
            <person name="Barry K."/>
            <person name="Blanchette R.A."/>
            <person name="Henrissat B."/>
            <person name="Martinez A.T."/>
            <person name="Otillar R."/>
            <person name="Spatafora J.W."/>
            <person name="Yadav J.S."/>
            <person name="Aerts A."/>
            <person name="Benoit I."/>
            <person name="Boyd A."/>
            <person name="Carlson A."/>
            <person name="Copeland A."/>
            <person name="Coutinho P.M."/>
            <person name="de Vries R.P."/>
            <person name="Ferreira P."/>
            <person name="Findley K."/>
            <person name="Foster B."/>
            <person name="Gaskell J."/>
            <person name="Glotzer D."/>
            <person name="Gorecki P."/>
            <person name="Heitman J."/>
            <person name="Hesse C."/>
            <person name="Hori C."/>
            <person name="Igarashi K."/>
            <person name="Jurgens J.A."/>
            <person name="Kallen N."/>
            <person name="Kersten P."/>
            <person name="Kohler A."/>
            <person name="Kuees U."/>
            <person name="Kumar T.K.A."/>
            <person name="Kuo A."/>
            <person name="LaButti K."/>
            <person name="Larrondo L.F."/>
            <person name="Lindquist E."/>
            <person name="Ling A."/>
            <person name="Lombard V."/>
            <person name="Lucas S."/>
            <person name="Lundell T."/>
            <person name="Martin R."/>
            <person name="McLaughlin D.J."/>
            <person name="Morgenstern I."/>
            <person name="Morin E."/>
            <person name="Murat C."/>
            <person name="Nagy L.G."/>
            <person name="Nolan M."/>
            <person name="Ohm R.A."/>
            <person name="Patyshakuliyeva A."/>
            <person name="Rokas A."/>
            <person name="Ruiz-Duenas F.J."/>
            <person name="Sabat G."/>
            <person name="Salamov A."/>
            <person name="Samejima M."/>
            <person name="Schmutz J."/>
            <person name="Slot J.C."/>
            <person name="St John F."/>
            <person name="Stenlid J."/>
            <person name="Sun H."/>
            <person name="Sun S."/>
            <person name="Syed K."/>
            <person name="Tsang A."/>
            <person name="Wiebenga A."/>
            <person name="Young D."/>
            <person name="Pisabarro A."/>
            <person name="Eastwood D.C."/>
            <person name="Martin F."/>
            <person name="Cullen D."/>
            <person name="Grigoriev I.V."/>
            <person name="Hibbett D.S."/>
        </authorList>
    </citation>
    <scope>NUCLEOTIDE SEQUENCE</scope>
    <source>
        <strain evidence="2">FP-58527</strain>
    </source>
</reference>